<keyword evidence="9 10" id="KW-0472">Membrane</keyword>
<evidence type="ECO:0000256" key="9">
    <source>
        <dbReference type="ARBA" id="ARBA00023136"/>
    </source>
</evidence>
<comment type="caution">
    <text evidence="12">The sequence shown here is derived from an EMBL/GenBank/DDBJ whole genome shotgun (WGS) entry which is preliminary data.</text>
</comment>
<dbReference type="PANTHER" id="PTHR43302:SF5">
    <property type="entry name" value="TRANSPORTER ARSB-RELATED"/>
    <property type="match status" value="1"/>
</dbReference>
<dbReference type="EMBL" id="BSEV01000002">
    <property type="protein sequence ID" value="GLK07990.1"/>
    <property type="molecule type" value="Genomic_DNA"/>
</dbReference>
<accession>A0A9W6MBN8</accession>
<evidence type="ECO:0000256" key="7">
    <source>
        <dbReference type="ARBA" id="ARBA00022849"/>
    </source>
</evidence>
<reference evidence="12" key="1">
    <citation type="journal article" date="2014" name="Int. J. Syst. Evol. Microbiol.">
        <title>Complete genome sequence of Corynebacterium casei LMG S-19264T (=DSM 44701T), isolated from a smear-ripened cheese.</title>
        <authorList>
            <consortium name="US DOE Joint Genome Institute (JGI-PGF)"/>
            <person name="Walter F."/>
            <person name="Albersmeier A."/>
            <person name="Kalinowski J."/>
            <person name="Ruckert C."/>
        </authorList>
    </citation>
    <scope>NUCLEOTIDE SEQUENCE</scope>
    <source>
        <strain evidence="12">VKM Ac-2007</strain>
    </source>
</reference>
<evidence type="ECO:0000256" key="2">
    <source>
        <dbReference type="ARBA" id="ARBA00006433"/>
    </source>
</evidence>
<keyword evidence="8 10" id="KW-1133">Transmembrane helix</keyword>
<evidence type="ECO:0000256" key="6">
    <source>
        <dbReference type="ARBA" id="ARBA00022692"/>
    </source>
</evidence>
<feature type="transmembrane region" description="Helical" evidence="10">
    <location>
        <begin position="119"/>
        <end position="139"/>
    </location>
</feature>
<feature type="transmembrane region" description="Helical" evidence="10">
    <location>
        <begin position="368"/>
        <end position="392"/>
    </location>
</feature>
<dbReference type="AlphaFoldDB" id="A0A9W6MBN8"/>
<evidence type="ECO:0000256" key="5">
    <source>
        <dbReference type="ARBA" id="ARBA00022475"/>
    </source>
</evidence>
<dbReference type="PRINTS" id="PR00758">
    <property type="entry name" value="ARSENICPUMP"/>
</dbReference>
<feature type="transmembrane region" description="Helical" evidence="10">
    <location>
        <begin position="160"/>
        <end position="183"/>
    </location>
</feature>
<evidence type="ECO:0000313" key="13">
    <source>
        <dbReference type="Proteomes" id="UP001143474"/>
    </source>
</evidence>
<gene>
    <name evidence="12" type="ORF">GCM10017600_13950</name>
</gene>
<dbReference type="Proteomes" id="UP001143474">
    <property type="component" value="Unassembled WGS sequence"/>
</dbReference>
<feature type="transmembrane region" description="Helical" evidence="10">
    <location>
        <begin position="255"/>
        <end position="274"/>
    </location>
</feature>
<keyword evidence="4" id="KW-0813">Transport</keyword>
<dbReference type="Pfam" id="PF03600">
    <property type="entry name" value="CitMHS"/>
    <property type="match status" value="1"/>
</dbReference>
<dbReference type="InterPro" id="IPR000802">
    <property type="entry name" value="Arsenical_pump_ArsB"/>
</dbReference>
<keyword evidence="5" id="KW-1003">Cell membrane</keyword>
<reference evidence="12" key="2">
    <citation type="submission" date="2023-01" db="EMBL/GenBank/DDBJ databases">
        <authorList>
            <person name="Sun Q."/>
            <person name="Evtushenko L."/>
        </authorList>
    </citation>
    <scope>NUCLEOTIDE SEQUENCE</scope>
    <source>
        <strain evidence="12">VKM Ac-2007</strain>
    </source>
</reference>
<keyword evidence="7" id="KW-0059">Arsenical resistance</keyword>
<keyword evidence="6 10" id="KW-0812">Transmembrane</keyword>
<evidence type="ECO:0000256" key="8">
    <source>
        <dbReference type="ARBA" id="ARBA00022989"/>
    </source>
</evidence>
<evidence type="ECO:0000256" key="1">
    <source>
        <dbReference type="ARBA" id="ARBA00004651"/>
    </source>
</evidence>
<comment type="similarity">
    <text evidence="3">Belongs to the CitM (TC 2.A.11) transporter family.</text>
</comment>
<keyword evidence="13" id="KW-1185">Reference proteome</keyword>
<protein>
    <submittedName>
        <fullName evidence="12">Arsenic transporter</fullName>
    </submittedName>
</protein>
<dbReference type="PANTHER" id="PTHR43302">
    <property type="entry name" value="TRANSPORTER ARSB-RELATED"/>
    <property type="match status" value="1"/>
</dbReference>
<evidence type="ECO:0000256" key="10">
    <source>
        <dbReference type="SAM" id="Phobius"/>
    </source>
</evidence>
<name>A0A9W6MBN8_9ACTN</name>
<dbReference type="GO" id="GO:0005886">
    <property type="term" value="C:plasma membrane"/>
    <property type="evidence" value="ECO:0007669"/>
    <property type="project" value="UniProtKB-SubCell"/>
</dbReference>
<feature type="transmembrane region" description="Helical" evidence="10">
    <location>
        <begin position="79"/>
        <end position="99"/>
    </location>
</feature>
<evidence type="ECO:0000313" key="12">
    <source>
        <dbReference type="EMBL" id="GLK07990.1"/>
    </source>
</evidence>
<proteinExistence type="inferred from homology"/>
<dbReference type="InterPro" id="IPR004680">
    <property type="entry name" value="Cit_transptr-like_dom"/>
</dbReference>
<organism evidence="12 13">
    <name type="scientific">Streptosporangium carneum</name>
    <dbReference type="NCBI Taxonomy" id="47481"/>
    <lineage>
        <taxon>Bacteria</taxon>
        <taxon>Bacillati</taxon>
        <taxon>Actinomycetota</taxon>
        <taxon>Actinomycetes</taxon>
        <taxon>Streptosporangiales</taxon>
        <taxon>Streptosporangiaceae</taxon>
        <taxon>Streptosporangium</taxon>
    </lineage>
</organism>
<feature type="transmembrane region" description="Helical" evidence="10">
    <location>
        <begin position="44"/>
        <end position="67"/>
    </location>
</feature>
<evidence type="ECO:0000256" key="3">
    <source>
        <dbReference type="ARBA" id="ARBA00009843"/>
    </source>
</evidence>
<evidence type="ECO:0000256" key="4">
    <source>
        <dbReference type="ARBA" id="ARBA00022448"/>
    </source>
</evidence>
<sequence>MAWWRLSPLDWIRIAVLAAGLLCVATGLLPVADARASMGEIAPLLLFLASVIILAELVKTAAVFDVVATRLAILGRGNYPALFLLCVAFASLTTVFLNLDTTAVLLTPVMLALADRARIAPLPVAVTTVWLANTASLLLPVSNLTNLLAADRIALSPARFATRLLLPQLVAIAMTMVFLWLFYWRRAQRGVDRYVPSEPVAPADPVLFRVAAVACLLFAGLLFTGIPLQVSSLAAMLVVVAAFAVRARDRLTWRLIPWQLLVFVSGLFLVVPTLQRHGLDQVMTHLIGGDGGGDGAYRAAAAGAGLSNLINNLPAYAAGAVAVPEDDHTRLLALLVGVNVGPLVTPWASVATLLWFEWCGRHALRVPLVKFVLTGLALAVTALAATVTALLATG</sequence>
<feature type="transmembrane region" description="Helical" evidence="10">
    <location>
        <begin position="210"/>
        <end position="243"/>
    </location>
</feature>
<dbReference type="RefSeq" id="WP_271216514.1">
    <property type="nucleotide sequence ID" value="NZ_BSEV01000002.1"/>
</dbReference>
<dbReference type="GO" id="GO:0015105">
    <property type="term" value="F:arsenite transmembrane transporter activity"/>
    <property type="evidence" value="ECO:0007669"/>
    <property type="project" value="InterPro"/>
</dbReference>
<feature type="transmembrane region" description="Helical" evidence="10">
    <location>
        <begin position="331"/>
        <end position="356"/>
    </location>
</feature>
<comment type="similarity">
    <text evidence="2">Belongs to the ArsB family.</text>
</comment>
<evidence type="ECO:0000259" key="11">
    <source>
        <dbReference type="Pfam" id="PF03600"/>
    </source>
</evidence>
<comment type="subcellular location">
    <subcellularLocation>
        <location evidence="1">Cell membrane</location>
        <topology evidence="1">Multi-pass membrane protein</topology>
    </subcellularLocation>
</comment>
<feature type="domain" description="Citrate transporter-like" evidence="11">
    <location>
        <begin position="12"/>
        <end position="323"/>
    </location>
</feature>
<dbReference type="GO" id="GO:0046685">
    <property type="term" value="P:response to arsenic-containing substance"/>
    <property type="evidence" value="ECO:0007669"/>
    <property type="project" value="UniProtKB-KW"/>
</dbReference>